<name>A0A9Q4ENE6_9BACI</name>
<organism evidence="3 4">
    <name type="scientific">Bacillus inaquosorum</name>
    <dbReference type="NCBI Taxonomy" id="483913"/>
    <lineage>
        <taxon>Bacteria</taxon>
        <taxon>Bacillati</taxon>
        <taxon>Bacillota</taxon>
        <taxon>Bacilli</taxon>
        <taxon>Bacillales</taxon>
        <taxon>Bacillaceae</taxon>
        <taxon>Bacillus</taxon>
    </lineage>
</organism>
<dbReference type="Proteomes" id="UP001066278">
    <property type="component" value="Unassembled WGS sequence"/>
</dbReference>
<dbReference type="AlphaFoldDB" id="A0A9Q4ENE6"/>
<dbReference type="PROSITE" id="PS51257">
    <property type="entry name" value="PROKAR_LIPOPROTEIN"/>
    <property type="match status" value="1"/>
</dbReference>
<evidence type="ECO:0000313" key="3">
    <source>
        <dbReference type="EMBL" id="MCY9228059.1"/>
    </source>
</evidence>
<dbReference type="RefSeq" id="WP_003240941.1">
    <property type="nucleotide sequence ID" value="NZ_CBCSBO010000002.1"/>
</dbReference>
<feature type="compositionally biased region" description="Polar residues" evidence="1">
    <location>
        <begin position="177"/>
        <end position="196"/>
    </location>
</feature>
<evidence type="ECO:0000313" key="4">
    <source>
        <dbReference type="Proteomes" id="UP001066278"/>
    </source>
</evidence>
<keyword evidence="3" id="KW-0449">Lipoprotein</keyword>
<evidence type="ECO:0000256" key="1">
    <source>
        <dbReference type="SAM" id="MobiDB-lite"/>
    </source>
</evidence>
<feature type="signal peptide" evidence="2">
    <location>
        <begin position="1"/>
        <end position="21"/>
    </location>
</feature>
<evidence type="ECO:0000256" key="2">
    <source>
        <dbReference type="SAM" id="SignalP"/>
    </source>
</evidence>
<feature type="region of interest" description="Disordered" evidence="1">
    <location>
        <begin position="177"/>
        <end position="211"/>
    </location>
</feature>
<feature type="compositionally biased region" description="Basic and acidic residues" evidence="1">
    <location>
        <begin position="197"/>
        <end position="211"/>
    </location>
</feature>
<keyword evidence="2" id="KW-0732">Signal</keyword>
<proteinExistence type="predicted"/>
<sequence>MKPTAVSLCLLAGLLSGCGGAGLDNAEQNVQNQTRNQTRPIHVSDRNEAFNRHDENEQFGYVRYQKEQFDGEQQEAPVMNREETAHIISSLTVQLPHIQDAATLVTDREALVVYKTDSKNRGLTADQVKKTAASVIPRYYHVYISDNPNHMQSIENYSNLGSGSRDIREIMSGTIQEMKTSPQGSPVSENENANGETRQDMKIDRNDKNAR</sequence>
<reference evidence="3" key="1">
    <citation type="submission" date="2022-02" db="EMBL/GenBank/DDBJ databases">
        <title>Crop Bioprotection Bacillus Genome Sequencing.</title>
        <authorList>
            <person name="Dunlap C."/>
        </authorList>
    </citation>
    <scope>NUCLEOTIDE SEQUENCE</scope>
    <source>
        <strain evidence="3">T20C13</strain>
    </source>
</reference>
<dbReference type="EMBL" id="JALAXJ010000001">
    <property type="protein sequence ID" value="MCY9228059.1"/>
    <property type="molecule type" value="Genomic_DNA"/>
</dbReference>
<comment type="caution">
    <text evidence="3">The sequence shown here is derived from an EMBL/GenBank/DDBJ whole genome shotgun (WGS) entry which is preliminary data.</text>
</comment>
<feature type="chain" id="PRO_5040476114" evidence="2">
    <location>
        <begin position="22"/>
        <end position="211"/>
    </location>
</feature>
<dbReference type="Pfam" id="PF09580">
    <property type="entry name" value="Spore_YhcN_YlaJ"/>
    <property type="match status" value="1"/>
</dbReference>
<gene>
    <name evidence="3" type="ORF">MOE99_01440</name>
</gene>
<accession>A0A9Q4ENE6</accession>
<dbReference type="GeneID" id="76979705"/>
<dbReference type="InterPro" id="IPR019076">
    <property type="entry name" value="Spore_lipoprot_YhcN/YlaJ-like"/>
</dbReference>
<protein>
    <submittedName>
        <fullName evidence="3">YhcN/YlaJ family sporulation lipoprotein</fullName>
    </submittedName>
</protein>
<dbReference type="KEGG" id="biq:AN935_16215"/>